<dbReference type="GO" id="GO:0000049">
    <property type="term" value="F:tRNA binding"/>
    <property type="evidence" value="ECO:0007669"/>
    <property type="project" value="TreeGrafter"/>
</dbReference>
<proteinExistence type="predicted"/>
<dbReference type="InterPro" id="IPR006849">
    <property type="entry name" value="Elp1"/>
</dbReference>
<dbReference type="OrthoDB" id="40048at2759"/>
<dbReference type="Proteomes" id="UP001153678">
    <property type="component" value="Unassembled WGS sequence"/>
</dbReference>
<reference evidence="4" key="1">
    <citation type="submission" date="2022-08" db="EMBL/GenBank/DDBJ databases">
        <authorList>
            <person name="Kallberg Y."/>
            <person name="Tangrot J."/>
            <person name="Rosling A."/>
        </authorList>
    </citation>
    <scope>NUCLEOTIDE SEQUENCE</scope>
    <source>
        <strain evidence="4">Wild A</strain>
    </source>
</reference>
<evidence type="ECO:0000259" key="2">
    <source>
        <dbReference type="Pfam" id="PF23878"/>
    </source>
</evidence>
<feature type="compositionally biased region" description="Basic residues" evidence="1">
    <location>
        <begin position="185"/>
        <end position="200"/>
    </location>
</feature>
<accession>A0A9W4WV63</accession>
<comment type="caution">
    <text evidence="4">The sequence shown here is derived from an EMBL/GenBank/DDBJ whole genome shotgun (WGS) entry which is preliminary data.</text>
</comment>
<dbReference type="GO" id="GO:0005829">
    <property type="term" value="C:cytosol"/>
    <property type="evidence" value="ECO:0007669"/>
    <property type="project" value="TreeGrafter"/>
</dbReference>
<dbReference type="EMBL" id="CAMKVN010001217">
    <property type="protein sequence ID" value="CAI2174495.1"/>
    <property type="molecule type" value="Genomic_DNA"/>
</dbReference>
<dbReference type="PANTHER" id="PTHR12747:SF0">
    <property type="entry name" value="ELONGATOR COMPLEX PROTEIN 1"/>
    <property type="match status" value="1"/>
</dbReference>
<keyword evidence="5" id="KW-1185">Reference proteome</keyword>
<evidence type="ECO:0000256" key="1">
    <source>
        <dbReference type="SAM" id="MobiDB-lite"/>
    </source>
</evidence>
<sequence length="337" mass="38990">MAGNKPKALESYKKSGIWREAFAIAQELKYSSDELFLLAKEISETLSDKRHYQEAAQILLDYTRQPEETVVLLNKGHHWSEAIRISYMYGRSDLIETNVKPSVLEGHGNILQDINSMLDQLNQQTARLQEIRLSKSKKSDFGQFENDDSIENVDVFSDTSSMASGFTRYTQSNTQLSIQSTKSGKTAKSRRRAERKKARGKKGSIYEEEYLYDSLKRLIERFDNFKVEIANLLSCLVTLGFLKNAQQIQKIFGDLEEKIIKNLDEVFIPPINNYSEILVNQQENVVNPVKYERPKLNQITKANFYTLLKELREPGYKENIDDNEDDPIEEMRKLHIN</sequence>
<evidence type="ECO:0000313" key="5">
    <source>
        <dbReference type="Proteomes" id="UP001153678"/>
    </source>
</evidence>
<dbReference type="InterPro" id="IPR056169">
    <property type="entry name" value="HB_ELP1"/>
</dbReference>
<dbReference type="GO" id="GO:0002926">
    <property type="term" value="P:tRNA wobble base 5-methoxycarbonylmethyl-2-thiouridinylation"/>
    <property type="evidence" value="ECO:0007669"/>
    <property type="project" value="TreeGrafter"/>
</dbReference>
<feature type="compositionally biased region" description="Polar residues" evidence="1">
    <location>
        <begin position="174"/>
        <end position="184"/>
    </location>
</feature>
<dbReference type="AlphaFoldDB" id="A0A9W4WV63"/>
<dbReference type="Pfam" id="PF23936">
    <property type="entry name" value="HB_ELP1"/>
    <property type="match status" value="1"/>
</dbReference>
<name>A0A9W4WV63_9GLOM</name>
<feature type="region of interest" description="Disordered" evidence="1">
    <location>
        <begin position="174"/>
        <end position="200"/>
    </location>
</feature>
<feature type="domain" description="ELP1 TPR" evidence="2">
    <location>
        <begin position="2"/>
        <end position="84"/>
    </location>
</feature>
<dbReference type="GO" id="GO:0033588">
    <property type="term" value="C:elongator holoenzyme complex"/>
    <property type="evidence" value="ECO:0007669"/>
    <property type="project" value="InterPro"/>
</dbReference>
<feature type="domain" description="ELP1 three-helical bundle" evidence="3">
    <location>
        <begin position="93"/>
        <end position="266"/>
    </location>
</feature>
<dbReference type="PANTHER" id="PTHR12747">
    <property type="entry name" value="ELONGATOR COMPLEX PROTEIN 1"/>
    <property type="match status" value="1"/>
</dbReference>
<dbReference type="Pfam" id="PF23878">
    <property type="entry name" value="TPR_ELP1"/>
    <property type="match status" value="1"/>
</dbReference>
<evidence type="ECO:0000259" key="3">
    <source>
        <dbReference type="Pfam" id="PF23936"/>
    </source>
</evidence>
<organism evidence="4 5">
    <name type="scientific">Funneliformis geosporum</name>
    <dbReference type="NCBI Taxonomy" id="1117311"/>
    <lineage>
        <taxon>Eukaryota</taxon>
        <taxon>Fungi</taxon>
        <taxon>Fungi incertae sedis</taxon>
        <taxon>Mucoromycota</taxon>
        <taxon>Glomeromycotina</taxon>
        <taxon>Glomeromycetes</taxon>
        <taxon>Glomerales</taxon>
        <taxon>Glomeraceae</taxon>
        <taxon>Funneliformis</taxon>
    </lineage>
</organism>
<evidence type="ECO:0000313" key="4">
    <source>
        <dbReference type="EMBL" id="CAI2174495.1"/>
    </source>
</evidence>
<protein>
    <submittedName>
        <fullName evidence="4">5596_t:CDS:1</fullName>
    </submittedName>
</protein>
<gene>
    <name evidence="4" type="ORF">FWILDA_LOCUS6621</name>
</gene>
<dbReference type="InterPro" id="IPR056166">
    <property type="entry name" value="TPR_ELP1"/>
</dbReference>